<dbReference type="AlphaFoldDB" id="A0AAE0P309"/>
<name>A0AAE0P309_SORBR</name>
<feature type="signal peptide" evidence="1">
    <location>
        <begin position="1"/>
        <end position="26"/>
    </location>
</feature>
<protein>
    <recommendedName>
        <fullName evidence="2">DUF7136 domain-containing protein</fullName>
    </recommendedName>
</protein>
<dbReference type="Proteomes" id="UP001281003">
    <property type="component" value="Unassembled WGS sequence"/>
</dbReference>
<evidence type="ECO:0000313" key="4">
    <source>
        <dbReference type="Proteomes" id="UP001281003"/>
    </source>
</evidence>
<dbReference type="EMBL" id="JAUTDP010000011">
    <property type="protein sequence ID" value="KAK3392412.1"/>
    <property type="molecule type" value="Genomic_DNA"/>
</dbReference>
<reference evidence="3" key="1">
    <citation type="journal article" date="2023" name="Mol. Phylogenet. Evol.">
        <title>Genome-scale phylogeny and comparative genomics of the fungal order Sordariales.</title>
        <authorList>
            <person name="Hensen N."/>
            <person name="Bonometti L."/>
            <person name="Westerberg I."/>
            <person name="Brannstrom I.O."/>
            <person name="Guillou S."/>
            <person name="Cros-Aarteil S."/>
            <person name="Calhoun S."/>
            <person name="Haridas S."/>
            <person name="Kuo A."/>
            <person name="Mondo S."/>
            <person name="Pangilinan J."/>
            <person name="Riley R."/>
            <person name="LaButti K."/>
            <person name="Andreopoulos B."/>
            <person name="Lipzen A."/>
            <person name="Chen C."/>
            <person name="Yan M."/>
            <person name="Daum C."/>
            <person name="Ng V."/>
            <person name="Clum A."/>
            <person name="Steindorff A."/>
            <person name="Ohm R.A."/>
            <person name="Martin F."/>
            <person name="Silar P."/>
            <person name="Natvig D.O."/>
            <person name="Lalanne C."/>
            <person name="Gautier V."/>
            <person name="Ament-Velasquez S.L."/>
            <person name="Kruys A."/>
            <person name="Hutchinson M.I."/>
            <person name="Powell A.J."/>
            <person name="Barry K."/>
            <person name="Miller A.N."/>
            <person name="Grigoriev I.V."/>
            <person name="Debuchy R."/>
            <person name="Gladieux P."/>
            <person name="Hiltunen Thoren M."/>
            <person name="Johannesson H."/>
        </authorList>
    </citation>
    <scope>NUCLEOTIDE SEQUENCE</scope>
    <source>
        <strain evidence="3">FGSC 1904</strain>
    </source>
</reference>
<organism evidence="3 4">
    <name type="scientific">Sordaria brevicollis</name>
    <dbReference type="NCBI Taxonomy" id="83679"/>
    <lineage>
        <taxon>Eukaryota</taxon>
        <taxon>Fungi</taxon>
        <taxon>Dikarya</taxon>
        <taxon>Ascomycota</taxon>
        <taxon>Pezizomycotina</taxon>
        <taxon>Sordariomycetes</taxon>
        <taxon>Sordariomycetidae</taxon>
        <taxon>Sordariales</taxon>
        <taxon>Sordariaceae</taxon>
        <taxon>Sordaria</taxon>
    </lineage>
</organism>
<comment type="caution">
    <text evidence="3">The sequence shown here is derived from an EMBL/GenBank/DDBJ whole genome shotgun (WGS) entry which is preliminary data.</text>
</comment>
<dbReference type="Pfam" id="PF23584">
    <property type="entry name" value="DUF7136"/>
    <property type="match status" value="1"/>
</dbReference>
<reference evidence="3" key="2">
    <citation type="submission" date="2023-07" db="EMBL/GenBank/DDBJ databases">
        <authorList>
            <consortium name="Lawrence Berkeley National Laboratory"/>
            <person name="Haridas S."/>
            <person name="Hensen N."/>
            <person name="Bonometti L."/>
            <person name="Westerberg I."/>
            <person name="Brannstrom I.O."/>
            <person name="Guillou S."/>
            <person name="Cros-Aarteil S."/>
            <person name="Calhoun S."/>
            <person name="Kuo A."/>
            <person name="Mondo S."/>
            <person name="Pangilinan J."/>
            <person name="Riley R."/>
            <person name="LaButti K."/>
            <person name="Andreopoulos B."/>
            <person name="Lipzen A."/>
            <person name="Chen C."/>
            <person name="Yanf M."/>
            <person name="Daum C."/>
            <person name="Ng V."/>
            <person name="Clum A."/>
            <person name="Steindorff A."/>
            <person name="Ohm R."/>
            <person name="Martin F."/>
            <person name="Silar P."/>
            <person name="Natvig D."/>
            <person name="Lalanne C."/>
            <person name="Gautier V."/>
            <person name="Ament-velasquez S.L."/>
            <person name="Kruys A."/>
            <person name="Hutchinson M.I."/>
            <person name="Powell A.J."/>
            <person name="Barry K."/>
            <person name="Miller A.N."/>
            <person name="Grigoriev I.V."/>
            <person name="Debuchy R."/>
            <person name="Gladieux P."/>
            <person name="Thoren M.H."/>
            <person name="Johannesson H."/>
        </authorList>
    </citation>
    <scope>NUCLEOTIDE SEQUENCE</scope>
    <source>
        <strain evidence="3">FGSC 1904</strain>
    </source>
</reference>
<accession>A0AAE0P309</accession>
<evidence type="ECO:0000313" key="3">
    <source>
        <dbReference type="EMBL" id="KAK3392412.1"/>
    </source>
</evidence>
<keyword evidence="1" id="KW-0732">Signal</keyword>
<dbReference type="InterPro" id="IPR055560">
    <property type="entry name" value="DUF7136"/>
</dbReference>
<evidence type="ECO:0000259" key="2">
    <source>
        <dbReference type="Pfam" id="PF23584"/>
    </source>
</evidence>
<keyword evidence="4" id="KW-1185">Reference proteome</keyword>
<feature type="domain" description="DUF7136" evidence="2">
    <location>
        <begin position="52"/>
        <end position="319"/>
    </location>
</feature>
<sequence>MRSHPWLPQQLGGFLTAFLLFSTGHSQITTSSSSSSSSPTPSATHTPQYVHEPTLVEFDIIFPREGETYAPADQFPIVLAVRNPMAALAFRPTMGWFLLKDNGVGGETYTVENMLDTQSITELGFTEVNFHDPASFVLGNFSSDQNPYYFSYLTSQLNSTSAQESKYVLDWAISYWNCSDPFPYDPEHPMRGGIWGEGWQNFITFASVNFTIKDGGIVPDQAALTNDRCEADPEAATRDTVAGVTMRVSNEMWVEANLGAVNTTGDEYEDLGLFYRYDSAGVDYHICANLTNESWEELPANPCHNRLDEKAAASIAAELGLPTGTPGTPGTTKDDEDSAGYRLVPSMLWTVVVGVGLATLAHVAGQYPPNIAILSIPNSRSCFTKFPNRPFGVFPNAAHK</sequence>
<proteinExistence type="predicted"/>
<feature type="chain" id="PRO_5041927344" description="DUF7136 domain-containing protein" evidence="1">
    <location>
        <begin position="27"/>
        <end position="400"/>
    </location>
</feature>
<evidence type="ECO:0000256" key="1">
    <source>
        <dbReference type="SAM" id="SignalP"/>
    </source>
</evidence>
<gene>
    <name evidence="3" type="ORF">B0T20DRAFT_421055</name>
</gene>